<comment type="caution">
    <text evidence="3">The sequence shown here is derived from an EMBL/GenBank/DDBJ whole genome shotgun (WGS) entry which is preliminary data.</text>
</comment>
<dbReference type="PANTHER" id="PTHR30461:SF23">
    <property type="entry name" value="DNA RECOMBINASE-RELATED"/>
    <property type="match status" value="1"/>
</dbReference>
<sequence>MTQNNTKIKYFIYARKSSESEDRQIQSIDDQVDRLKQLVIDLNLDIKKVYIEAKSAKKPNNRPVFDEMIQRIENGEADGILCWQINRLSRNPVDSGTISWLLQRGILKSIQTIDRQYLPEDNVLLFNVESGMANQFILDLSKNTKRGLISRLEKGWHNGLAPMGYLNDEVNKTITKDPERFNLVRKMWDLMLTGSYTPPKILDIATKEWGFRTKKYKRKGGVEMSKSGIYRIFTNLFYADINLHTASGVQYQGKHEPMISLEEYDRVQIILGREGKPRPKKHKFAFTGAIRCDECGCLYTAENHTKLIKKTGKIKTFTHYHCTRKKKGVQCSQRKNIPRDNLELQIEQEIEKYTILPEFLEWALEGLSNKNDTEIEDRTKIYEMRHEALTQAQSELDELTKMRYRQLIDDETFIREKNTLSAKTNEMKGKLRETENRAEKWLELTEKTFSFATYARKAFLMAKGEEGLELKKEILLALGKTPMIRDEKLFIEPNDWFVPIKNDYPTLEKEFVRLELNEMPITKAKTEALSSIRAQWGPCRTLI</sequence>
<dbReference type="EMBL" id="PFWZ01000122">
    <property type="protein sequence ID" value="PJA39993.1"/>
    <property type="molecule type" value="Genomic_DNA"/>
</dbReference>
<feature type="domain" description="Recombinase" evidence="2">
    <location>
        <begin position="162"/>
        <end position="277"/>
    </location>
</feature>
<dbReference type="PROSITE" id="PS51736">
    <property type="entry name" value="RECOMBINASES_3"/>
    <property type="match status" value="1"/>
</dbReference>
<proteinExistence type="predicted"/>
<dbReference type="Proteomes" id="UP000231195">
    <property type="component" value="Unassembled WGS sequence"/>
</dbReference>
<dbReference type="Gene3D" id="3.90.1750.20">
    <property type="entry name" value="Putative Large Serine Recombinase, Chain B, Domain 2"/>
    <property type="match status" value="1"/>
</dbReference>
<dbReference type="Pfam" id="PF13408">
    <property type="entry name" value="Zn_ribbon_recom"/>
    <property type="match status" value="1"/>
</dbReference>
<accession>A0A2M7X1E3</accession>
<dbReference type="PROSITE" id="PS51737">
    <property type="entry name" value="RECOMBINASE_DNA_BIND"/>
    <property type="match status" value="1"/>
</dbReference>
<organism evidence="3 4">
    <name type="scientific">candidate division WWE3 bacterium CG_4_9_14_3_um_filter_39_7</name>
    <dbReference type="NCBI Taxonomy" id="1975080"/>
    <lineage>
        <taxon>Bacteria</taxon>
        <taxon>Katanobacteria</taxon>
    </lineage>
</organism>
<dbReference type="InterPro" id="IPR036162">
    <property type="entry name" value="Resolvase-like_N_sf"/>
</dbReference>
<dbReference type="InterPro" id="IPR038109">
    <property type="entry name" value="DNA_bind_recomb_sf"/>
</dbReference>
<dbReference type="SUPFAM" id="SSF53041">
    <property type="entry name" value="Resolvase-like"/>
    <property type="match status" value="1"/>
</dbReference>
<evidence type="ECO:0000313" key="3">
    <source>
        <dbReference type="EMBL" id="PJA39993.1"/>
    </source>
</evidence>
<dbReference type="InterPro" id="IPR011109">
    <property type="entry name" value="DNA_bind_recombinase_dom"/>
</dbReference>
<dbReference type="SMART" id="SM00857">
    <property type="entry name" value="Resolvase"/>
    <property type="match status" value="1"/>
</dbReference>
<dbReference type="CDD" id="cd00338">
    <property type="entry name" value="Ser_Recombinase"/>
    <property type="match status" value="1"/>
</dbReference>
<dbReference type="AlphaFoldDB" id="A0A2M7X1E3"/>
<gene>
    <name evidence="3" type="ORF">CO179_03775</name>
</gene>
<feature type="domain" description="Resolvase/invertase-type recombinase catalytic" evidence="1">
    <location>
        <begin position="9"/>
        <end position="155"/>
    </location>
</feature>
<dbReference type="GO" id="GO:0000150">
    <property type="term" value="F:DNA strand exchange activity"/>
    <property type="evidence" value="ECO:0007669"/>
    <property type="project" value="InterPro"/>
</dbReference>
<dbReference type="InterPro" id="IPR006119">
    <property type="entry name" value="Resolv_N"/>
</dbReference>
<dbReference type="Pfam" id="PF00239">
    <property type="entry name" value="Resolvase"/>
    <property type="match status" value="1"/>
</dbReference>
<dbReference type="Gene3D" id="3.40.50.1390">
    <property type="entry name" value="Resolvase, N-terminal catalytic domain"/>
    <property type="match status" value="1"/>
</dbReference>
<evidence type="ECO:0008006" key="5">
    <source>
        <dbReference type="Google" id="ProtNLM"/>
    </source>
</evidence>
<evidence type="ECO:0000259" key="2">
    <source>
        <dbReference type="PROSITE" id="PS51737"/>
    </source>
</evidence>
<protein>
    <recommendedName>
        <fullName evidence="5">Recombinase domain-containing protein</fullName>
    </recommendedName>
</protein>
<dbReference type="GO" id="GO:0003677">
    <property type="term" value="F:DNA binding"/>
    <property type="evidence" value="ECO:0007669"/>
    <property type="project" value="InterPro"/>
</dbReference>
<dbReference type="InterPro" id="IPR050639">
    <property type="entry name" value="SSR_resolvase"/>
</dbReference>
<dbReference type="InterPro" id="IPR025827">
    <property type="entry name" value="Zn_ribbon_recom_dom"/>
</dbReference>
<evidence type="ECO:0000259" key="1">
    <source>
        <dbReference type="PROSITE" id="PS51736"/>
    </source>
</evidence>
<name>A0A2M7X1E3_UNCKA</name>
<evidence type="ECO:0000313" key="4">
    <source>
        <dbReference type="Proteomes" id="UP000231195"/>
    </source>
</evidence>
<dbReference type="PANTHER" id="PTHR30461">
    <property type="entry name" value="DNA-INVERTASE FROM LAMBDOID PROPHAGE"/>
    <property type="match status" value="1"/>
</dbReference>
<reference evidence="4" key="1">
    <citation type="submission" date="2017-09" db="EMBL/GenBank/DDBJ databases">
        <title>Depth-based differentiation of microbial function through sediment-hosted aquifers and enrichment of novel symbionts in the deep terrestrial subsurface.</title>
        <authorList>
            <person name="Probst A.J."/>
            <person name="Ladd B."/>
            <person name="Jarett J.K."/>
            <person name="Geller-Mcgrath D.E."/>
            <person name="Sieber C.M.K."/>
            <person name="Emerson J.B."/>
            <person name="Anantharaman K."/>
            <person name="Thomas B.C."/>
            <person name="Malmstrom R."/>
            <person name="Stieglmeier M."/>
            <person name="Klingl A."/>
            <person name="Woyke T."/>
            <person name="Ryan C.M."/>
            <person name="Banfield J.F."/>
        </authorList>
    </citation>
    <scope>NUCLEOTIDE SEQUENCE [LARGE SCALE GENOMIC DNA]</scope>
</reference>